<evidence type="ECO:0000313" key="2">
    <source>
        <dbReference type="EMBL" id="ROP27193.1"/>
    </source>
</evidence>
<dbReference type="EMBL" id="RJKN01000007">
    <property type="protein sequence ID" value="ROP27193.1"/>
    <property type="molecule type" value="Genomic_DNA"/>
</dbReference>
<dbReference type="SUPFAM" id="SSF55961">
    <property type="entry name" value="Bet v1-like"/>
    <property type="match status" value="1"/>
</dbReference>
<dbReference type="Gene3D" id="3.30.530.20">
    <property type="match status" value="1"/>
</dbReference>
<protein>
    <recommendedName>
        <fullName evidence="4">Polyketide cyclase/dehydrase/lipid transport protein</fullName>
    </recommendedName>
</protein>
<keyword evidence="3" id="KW-1185">Reference proteome</keyword>
<evidence type="ECO:0000256" key="1">
    <source>
        <dbReference type="SAM" id="MobiDB-lite"/>
    </source>
</evidence>
<name>A0A3N1GAC9_9ACTN</name>
<sequence length="261" mass="27716">MARALYVETSVRVGRGGAAGTVDDLWHLTQDPALHPRWDLRFSAITPTGADDEGHRLFRYDLTLPAPRLPLVTVTGTGVSTASRRRADGGGTSALRWGAAGPLSPLGAGSGYWRYVPDGDHVRFLTGYDYEPGWGRLGRWLDPWLVRPLVGRATAWSFDRLRLWAERGLDPARARDAALALAAGRVGALMGAAALARRAARHRSGAPAVVAALVAAAAVLAPAPPGVPSARRCRRRPPDRLAATPPRDLAGLPAARAGADR</sequence>
<dbReference type="RefSeq" id="WP_199720252.1">
    <property type="nucleotide sequence ID" value="NZ_RJKN01000007.1"/>
</dbReference>
<evidence type="ECO:0000313" key="3">
    <source>
        <dbReference type="Proteomes" id="UP000276232"/>
    </source>
</evidence>
<gene>
    <name evidence="2" type="ORF">EDC03_2717</name>
</gene>
<accession>A0A3N1GAC9</accession>
<dbReference type="InParanoid" id="A0A3N1GAC9"/>
<comment type="caution">
    <text evidence="2">The sequence shown here is derived from an EMBL/GenBank/DDBJ whole genome shotgun (WGS) entry which is preliminary data.</text>
</comment>
<dbReference type="InterPro" id="IPR023393">
    <property type="entry name" value="START-like_dom_sf"/>
</dbReference>
<dbReference type="Proteomes" id="UP000276232">
    <property type="component" value="Unassembled WGS sequence"/>
</dbReference>
<dbReference type="AlphaFoldDB" id="A0A3N1GAC9"/>
<reference evidence="2 3" key="1">
    <citation type="journal article" date="2015" name="Stand. Genomic Sci.">
        <title>Genomic Encyclopedia of Bacterial and Archaeal Type Strains, Phase III: the genomes of soil and plant-associated and newly described type strains.</title>
        <authorList>
            <person name="Whitman W.B."/>
            <person name="Woyke T."/>
            <person name="Klenk H.P."/>
            <person name="Zhou Y."/>
            <person name="Lilburn T.G."/>
            <person name="Beck B.J."/>
            <person name="De Vos P."/>
            <person name="Vandamme P."/>
            <person name="Eisen J.A."/>
            <person name="Garrity G."/>
            <person name="Hugenholtz P."/>
            <person name="Kyrpides N.C."/>
        </authorList>
    </citation>
    <scope>NUCLEOTIDE SEQUENCE [LARGE SCALE GENOMIC DNA]</scope>
    <source>
        <strain evidence="2 3">CECT 7306</strain>
    </source>
</reference>
<organism evidence="2 3">
    <name type="scientific">Pseudokineococcus lusitanus</name>
    <dbReference type="NCBI Taxonomy" id="763993"/>
    <lineage>
        <taxon>Bacteria</taxon>
        <taxon>Bacillati</taxon>
        <taxon>Actinomycetota</taxon>
        <taxon>Actinomycetes</taxon>
        <taxon>Kineosporiales</taxon>
        <taxon>Kineosporiaceae</taxon>
        <taxon>Pseudokineococcus</taxon>
    </lineage>
</organism>
<proteinExistence type="predicted"/>
<feature type="region of interest" description="Disordered" evidence="1">
    <location>
        <begin position="225"/>
        <end position="261"/>
    </location>
</feature>
<evidence type="ECO:0008006" key="4">
    <source>
        <dbReference type="Google" id="ProtNLM"/>
    </source>
</evidence>